<dbReference type="AlphaFoldDB" id="A0A0L0RWH0"/>
<dbReference type="OMA" id="WLWTHCL"/>
<dbReference type="Pfam" id="PF13967">
    <property type="entry name" value="RSN1_TM"/>
    <property type="match status" value="1"/>
</dbReference>
<name>A0A0L0RWH0_ALLM3</name>
<feature type="region of interest" description="Disordered" evidence="7">
    <location>
        <begin position="763"/>
        <end position="849"/>
    </location>
</feature>
<protein>
    <recommendedName>
        <fullName evidence="14">CSC1/OSCA1-like 7TM region domain-containing protein</fullName>
    </recommendedName>
</protein>
<gene>
    <name evidence="12" type="ORF">AMAG_00696</name>
</gene>
<feature type="transmembrane region" description="Helical" evidence="8">
    <location>
        <begin position="654"/>
        <end position="673"/>
    </location>
</feature>
<dbReference type="Proteomes" id="UP000054350">
    <property type="component" value="Unassembled WGS sequence"/>
</dbReference>
<feature type="transmembrane region" description="Helical" evidence="8">
    <location>
        <begin position="25"/>
        <end position="49"/>
    </location>
</feature>
<keyword evidence="13" id="KW-1185">Reference proteome</keyword>
<accession>A0A0L0RWH0</accession>
<feature type="transmembrane region" description="Helical" evidence="8">
    <location>
        <begin position="679"/>
        <end position="698"/>
    </location>
</feature>
<feature type="transmembrane region" description="Helical" evidence="8">
    <location>
        <begin position="406"/>
        <end position="431"/>
    </location>
</feature>
<evidence type="ECO:0000256" key="3">
    <source>
        <dbReference type="ARBA" id="ARBA00022448"/>
    </source>
</evidence>
<dbReference type="EMBL" id="GG745328">
    <property type="protein sequence ID" value="KNE54737.1"/>
    <property type="molecule type" value="Genomic_DNA"/>
</dbReference>
<feature type="compositionally biased region" description="Low complexity" evidence="7">
    <location>
        <begin position="801"/>
        <end position="813"/>
    </location>
</feature>
<dbReference type="GO" id="GO:0005886">
    <property type="term" value="C:plasma membrane"/>
    <property type="evidence" value="ECO:0007669"/>
    <property type="project" value="TreeGrafter"/>
</dbReference>
<feature type="transmembrane region" description="Helical" evidence="8">
    <location>
        <begin position="460"/>
        <end position="481"/>
    </location>
</feature>
<evidence type="ECO:0000256" key="2">
    <source>
        <dbReference type="ARBA" id="ARBA00007779"/>
    </source>
</evidence>
<dbReference type="InterPro" id="IPR003864">
    <property type="entry name" value="CSC1/OSCA1-like_7TM"/>
</dbReference>
<dbReference type="Pfam" id="PF14703">
    <property type="entry name" value="PHM7_cyt"/>
    <property type="match status" value="1"/>
</dbReference>
<feature type="domain" description="CSC1/OSCA1-like cytosolic" evidence="11">
    <location>
        <begin position="201"/>
        <end position="394"/>
    </location>
</feature>
<dbReference type="VEuPathDB" id="FungiDB:AMAG_00696"/>
<evidence type="ECO:0000259" key="11">
    <source>
        <dbReference type="Pfam" id="PF14703"/>
    </source>
</evidence>
<evidence type="ECO:0000256" key="4">
    <source>
        <dbReference type="ARBA" id="ARBA00022692"/>
    </source>
</evidence>
<evidence type="ECO:0000256" key="8">
    <source>
        <dbReference type="SAM" id="Phobius"/>
    </source>
</evidence>
<feature type="transmembrane region" description="Helical" evidence="8">
    <location>
        <begin position="161"/>
        <end position="180"/>
    </location>
</feature>
<evidence type="ECO:0000256" key="7">
    <source>
        <dbReference type="SAM" id="MobiDB-lite"/>
    </source>
</evidence>
<evidence type="ECO:0000256" key="6">
    <source>
        <dbReference type="ARBA" id="ARBA00023136"/>
    </source>
</evidence>
<dbReference type="Pfam" id="PF02714">
    <property type="entry name" value="RSN1_7TM"/>
    <property type="match status" value="1"/>
</dbReference>
<feature type="compositionally biased region" description="Acidic residues" evidence="7">
    <location>
        <begin position="823"/>
        <end position="836"/>
    </location>
</feature>
<feature type="domain" description="CSC1/OSCA1-like 7TM region" evidence="9">
    <location>
        <begin position="407"/>
        <end position="672"/>
    </location>
</feature>
<feature type="transmembrane region" description="Helical" evidence="8">
    <location>
        <begin position="493"/>
        <end position="519"/>
    </location>
</feature>
<comment type="subcellular location">
    <subcellularLocation>
        <location evidence="1">Membrane</location>
        <topology evidence="1">Multi-pass membrane protein</topology>
    </subcellularLocation>
</comment>
<dbReference type="InterPro" id="IPR027815">
    <property type="entry name" value="CSC1/OSCA1-like_cyt"/>
</dbReference>
<reference evidence="12 13" key="1">
    <citation type="submission" date="2009-11" db="EMBL/GenBank/DDBJ databases">
        <title>Annotation of Allomyces macrogynus ATCC 38327.</title>
        <authorList>
            <consortium name="The Broad Institute Genome Sequencing Platform"/>
            <person name="Russ C."/>
            <person name="Cuomo C."/>
            <person name="Burger G."/>
            <person name="Gray M.W."/>
            <person name="Holland P.W.H."/>
            <person name="King N."/>
            <person name="Lang F.B.F."/>
            <person name="Roger A.J."/>
            <person name="Ruiz-Trillo I."/>
            <person name="Young S.K."/>
            <person name="Zeng Q."/>
            <person name="Gargeya S."/>
            <person name="Fitzgerald M."/>
            <person name="Haas B."/>
            <person name="Abouelleil A."/>
            <person name="Alvarado L."/>
            <person name="Arachchi H.M."/>
            <person name="Berlin A."/>
            <person name="Chapman S.B."/>
            <person name="Gearin G."/>
            <person name="Goldberg J."/>
            <person name="Griggs A."/>
            <person name="Gujja S."/>
            <person name="Hansen M."/>
            <person name="Heiman D."/>
            <person name="Howarth C."/>
            <person name="Larimer J."/>
            <person name="Lui A."/>
            <person name="MacDonald P.J.P."/>
            <person name="McCowen C."/>
            <person name="Montmayeur A."/>
            <person name="Murphy C."/>
            <person name="Neiman D."/>
            <person name="Pearson M."/>
            <person name="Priest M."/>
            <person name="Roberts A."/>
            <person name="Saif S."/>
            <person name="Shea T."/>
            <person name="Sisk P."/>
            <person name="Stolte C."/>
            <person name="Sykes S."/>
            <person name="Wortman J."/>
            <person name="Nusbaum C."/>
            <person name="Birren B."/>
        </authorList>
    </citation>
    <scope>NUCLEOTIDE SEQUENCE [LARGE SCALE GENOMIC DNA]</scope>
    <source>
        <strain evidence="12 13">ATCC 38327</strain>
    </source>
</reference>
<feature type="compositionally biased region" description="Polar residues" evidence="7">
    <location>
        <begin position="772"/>
        <end position="783"/>
    </location>
</feature>
<sequence>MPDSDVSTSLVPGDSPSQAERSQDILVQLAFTTGLFPVLIAAFCAIHYWRPLERIYFPDDPTRRTTLPRNGLPTRRISSRSPWVWVKAIWNSTMEDVLQECGADGALVFCAVEFGIKLFVTCSVVGILAVLPVHIRHVNSQPTGRTELYTIDNIPNGSRALFVHLAATWFIALAFYYLLYTTYHRVLAIKNRYMLFTGPSSRTILVDGISDDLSETELHIYFESLGIGPVEKVVILRHSHELLDAISERWKWLLRAERIATEIEDGAEHLRELRDTMTTTNLPSPRATEATSFLAHQARLVEPPRQSFTKRLRWFFMSSGERLQHAKDRFREADDRVQALRRDFVRHSKRVPSAYVMFRHPVSESIATQAMVHGSLTEMRVVRAPPPAEVRFHNLSIQPAIASVRFVLVAAAMFFLIFFWAVPIGAVSSLLSLEELVRILPGLQAVLDQSPVLTKFIQQILPTLAVTIFLSLLPVILDILGRIRGFRSISENNLFVFTAYFYFQLFNVLLVFTIAGTVFKAFEDILDRPSSLPELLARSLPKVSPFFVNLVMLHTFVLIPLVLLQIGATIVDGFLRPPATPREHFLARKRQVWKFFEFAPTVLIMVIGLVYSLVVPLILPFCLVYTVIAWGVWRYRLLYQVSVSETQGKFWIEFVRMVHYGLTIFVLLMIGILSLKKFYWSFFLIPLLGLIGMGWYWITYMEQRVANVPLDVWREWRGDTITEEADDIDGFCQGIHGIDRLPIRFGYDNVLVHGVLPTPWLPGELTPPRVNTPESGSNTTSAGSLPRALVGIKVESPPVGPRSAGSRPASASRLGRRPLSAGPDEEEIGMGIDEDGTTPVPTTAEDDEASVLRSVVGSKYGSAADLV</sequence>
<proteinExistence type="inferred from homology"/>
<dbReference type="GO" id="GO:0005227">
    <property type="term" value="F:calcium-activated cation channel activity"/>
    <property type="evidence" value="ECO:0007669"/>
    <property type="project" value="InterPro"/>
</dbReference>
<keyword evidence="4 8" id="KW-0812">Transmembrane</keyword>
<dbReference type="eggNOG" id="KOG1134">
    <property type="taxonomic scope" value="Eukaryota"/>
</dbReference>
<feature type="transmembrane region" description="Helical" evidence="8">
    <location>
        <begin position="546"/>
        <end position="571"/>
    </location>
</feature>
<feature type="domain" description="CSC1/OSCA1-like N-terminal transmembrane" evidence="10">
    <location>
        <begin position="25"/>
        <end position="181"/>
    </location>
</feature>
<evidence type="ECO:0000313" key="13">
    <source>
        <dbReference type="Proteomes" id="UP000054350"/>
    </source>
</evidence>
<comment type="similarity">
    <text evidence="2">Belongs to the CSC1 (TC 1.A.17) family.</text>
</comment>
<dbReference type="InterPro" id="IPR045122">
    <property type="entry name" value="Csc1-like"/>
</dbReference>
<dbReference type="OrthoDB" id="1689567at2759"/>
<evidence type="ECO:0000259" key="10">
    <source>
        <dbReference type="Pfam" id="PF13967"/>
    </source>
</evidence>
<reference evidence="13" key="2">
    <citation type="submission" date="2009-11" db="EMBL/GenBank/DDBJ databases">
        <title>The Genome Sequence of Allomyces macrogynus strain ATCC 38327.</title>
        <authorList>
            <consortium name="The Broad Institute Genome Sequencing Platform"/>
            <person name="Russ C."/>
            <person name="Cuomo C."/>
            <person name="Shea T."/>
            <person name="Young S.K."/>
            <person name="Zeng Q."/>
            <person name="Koehrsen M."/>
            <person name="Haas B."/>
            <person name="Borodovsky M."/>
            <person name="Guigo R."/>
            <person name="Alvarado L."/>
            <person name="Berlin A."/>
            <person name="Borenstein D."/>
            <person name="Chen Z."/>
            <person name="Engels R."/>
            <person name="Freedman E."/>
            <person name="Gellesch M."/>
            <person name="Goldberg J."/>
            <person name="Griggs A."/>
            <person name="Gujja S."/>
            <person name="Heiman D."/>
            <person name="Hepburn T."/>
            <person name="Howarth C."/>
            <person name="Jen D."/>
            <person name="Larson L."/>
            <person name="Lewis B."/>
            <person name="Mehta T."/>
            <person name="Park D."/>
            <person name="Pearson M."/>
            <person name="Roberts A."/>
            <person name="Saif S."/>
            <person name="Shenoy N."/>
            <person name="Sisk P."/>
            <person name="Stolte C."/>
            <person name="Sykes S."/>
            <person name="Walk T."/>
            <person name="White J."/>
            <person name="Yandava C."/>
            <person name="Burger G."/>
            <person name="Gray M.W."/>
            <person name="Holland P.W.H."/>
            <person name="King N."/>
            <person name="Lang F.B.F."/>
            <person name="Roger A.J."/>
            <person name="Ruiz-Trillo I."/>
            <person name="Lander E."/>
            <person name="Nusbaum C."/>
        </authorList>
    </citation>
    <scope>NUCLEOTIDE SEQUENCE [LARGE SCALE GENOMIC DNA]</scope>
    <source>
        <strain evidence="13">ATCC 38327</strain>
    </source>
</reference>
<feature type="transmembrane region" description="Helical" evidence="8">
    <location>
        <begin position="114"/>
        <end position="135"/>
    </location>
</feature>
<evidence type="ECO:0000313" key="12">
    <source>
        <dbReference type="EMBL" id="KNE54737.1"/>
    </source>
</evidence>
<evidence type="ECO:0008006" key="14">
    <source>
        <dbReference type="Google" id="ProtNLM"/>
    </source>
</evidence>
<feature type="transmembrane region" description="Helical" evidence="8">
    <location>
        <begin position="592"/>
        <end position="611"/>
    </location>
</feature>
<dbReference type="InterPro" id="IPR032880">
    <property type="entry name" value="CSC1/OSCA1-like_N"/>
</dbReference>
<keyword evidence="6 8" id="KW-0472">Membrane</keyword>
<evidence type="ECO:0000256" key="1">
    <source>
        <dbReference type="ARBA" id="ARBA00004141"/>
    </source>
</evidence>
<dbReference type="PANTHER" id="PTHR13018">
    <property type="entry name" value="PROBABLE MEMBRANE PROTEIN DUF221-RELATED"/>
    <property type="match status" value="1"/>
</dbReference>
<evidence type="ECO:0000259" key="9">
    <source>
        <dbReference type="Pfam" id="PF02714"/>
    </source>
</evidence>
<evidence type="ECO:0000256" key="5">
    <source>
        <dbReference type="ARBA" id="ARBA00022989"/>
    </source>
</evidence>
<dbReference type="PANTHER" id="PTHR13018:SF5">
    <property type="entry name" value="RE44586P"/>
    <property type="match status" value="1"/>
</dbReference>
<keyword evidence="5 8" id="KW-1133">Transmembrane helix</keyword>
<organism evidence="12 13">
    <name type="scientific">Allomyces macrogynus (strain ATCC 38327)</name>
    <name type="common">Allomyces javanicus var. macrogynus</name>
    <dbReference type="NCBI Taxonomy" id="578462"/>
    <lineage>
        <taxon>Eukaryota</taxon>
        <taxon>Fungi</taxon>
        <taxon>Fungi incertae sedis</taxon>
        <taxon>Blastocladiomycota</taxon>
        <taxon>Blastocladiomycetes</taxon>
        <taxon>Blastocladiales</taxon>
        <taxon>Blastocladiaceae</taxon>
        <taxon>Allomyces</taxon>
    </lineage>
</organism>
<keyword evidence="3" id="KW-0813">Transport</keyword>